<evidence type="ECO:0000313" key="1">
    <source>
        <dbReference type="EMBL" id="MPN52518.1"/>
    </source>
</evidence>
<dbReference type="AlphaFoldDB" id="A0A645IMJ0"/>
<gene>
    <name evidence="1" type="ORF">SDC9_200180</name>
</gene>
<name>A0A645IMJ0_9ZZZZ</name>
<proteinExistence type="predicted"/>
<reference evidence="1" key="1">
    <citation type="submission" date="2019-08" db="EMBL/GenBank/DDBJ databases">
        <authorList>
            <person name="Kucharzyk K."/>
            <person name="Murdoch R.W."/>
            <person name="Higgins S."/>
            <person name="Loffler F."/>
        </authorList>
    </citation>
    <scope>NUCLEOTIDE SEQUENCE</scope>
</reference>
<comment type="caution">
    <text evidence="1">The sequence shown here is derived from an EMBL/GenBank/DDBJ whole genome shotgun (WGS) entry which is preliminary data.</text>
</comment>
<sequence length="115" mass="12434">MHNGYESKVTVEPYYANPSDAFYEKLLDIVMLESNAEAKCLGKYAEVIFGTWDLATGIATGTAYVQDAWFVPQSIGGDTSGVQIPFEINPVGARTVMDVSYNATTHTPTFTTPGA</sequence>
<accession>A0A645IMJ0</accession>
<organism evidence="1">
    <name type="scientific">bioreactor metagenome</name>
    <dbReference type="NCBI Taxonomy" id="1076179"/>
    <lineage>
        <taxon>unclassified sequences</taxon>
        <taxon>metagenomes</taxon>
        <taxon>ecological metagenomes</taxon>
    </lineage>
</organism>
<dbReference type="EMBL" id="VSSQ01118712">
    <property type="protein sequence ID" value="MPN52518.1"/>
    <property type="molecule type" value="Genomic_DNA"/>
</dbReference>
<protein>
    <submittedName>
        <fullName evidence="1">Uncharacterized protein</fullName>
    </submittedName>
</protein>